<feature type="transmembrane region" description="Helical" evidence="1">
    <location>
        <begin position="49"/>
        <end position="67"/>
    </location>
</feature>
<dbReference type="Proteomes" id="UP000011885">
    <property type="component" value="Unassembled WGS sequence"/>
</dbReference>
<keyword evidence="1" id="KW-0812">Transmembrane</keyword>
<feature type="transmembrane region" description="Helical" evidence="1">
    <location>
        <begin position="108"/>
        <end position="129"/>
    </location>
</feature>
<name>M5U3L8_9BACT</name>
<evidence type="ECO:0000313" key="2">
    <source>
        <dbReference type="EMBL" id="EMI56050.1"/>
    </source>
</evidence>
<keyword evidence="3" id="KW-1185">Reference proteome</keyword>
<reference evidence="2 3" key="1">
    <citation type="journal article" date="2013" name="Mar. Genomics">
        <title>Expression of sulfatases in Rhodopirellula baltica and the diversity of sulfatases in the genus Rhodopirellula.</title>
        <authorList>
            <person name="Wegner C.E."/>
            <person name="Richter-Heitmann T."/>
            <person name="Klindworth A."/>
            <person name="Klockow C."/>
            <person name="Richter M."/>
            <person name="Achstetter T."/>
            <person name="Glockner F.O."/>
            <person name="Harder J."/>
        </authorList>
    </citation>
    <scope>NUCLEOTIDE SEQUENCE [LARGE SCALE GENOMIC DNA]</scope>
    <source>
        <strain evidence="2 3">SM41</strain>
    </source>
</reference>
<keyword evidence="1" id="KW-0472">Membrane</keyword>
<gene>
    <name evidence="2" type="ORF">RSSM_02512</name>
</gene>
<dbReference type="PATRIC" id="fig|1263870.3.peg.2671"/>
<evidence type="ECO:0000313" key="3">
    <source>
        <dbReference type="Proteomes" id="UP000011885"/>
    </source>
</evidence>
<evidence type="ECO:0000256" key="1">
    <source>
        <dbReference type="SAM" id="Phobius"/>
    </source>
</evidence>
<comment type="caution">
    <text evidence="2">The sequence shown here is derived from an EMBL/GenBank/DDBJ whole genome shotgun (WGS) entry which is preliminary data.</text>
</comment>
<keyword evidence="1" id="KW-1133">Transmembrane helix</keyword>
<sequence length="142" mass="15778">MTRWILTGVASFIAVGVAAYAVWKPTTTSADLPFLSSAMVVWLDHHGDFRTMLMSMAVCSIPAMAMFRPSLDTQRRCVLFIMMSVMLVLEYGQRWIPTRGFSIADLIYTVLGTGCIELGVLLVQVTIVLKRAHFGEDDWGNA</sequence>
<proteinExistence type="predicted"/>
<protein>
    <submittedName>
        <fullName evidence="2">Membrane protein</fullName>
    </submittedName>
</protein>
<organism evidence="2 3">
    <name type="scientific">Rhodopirellula sallentina SM41</name>
    <dbReference type="NCBI Taxonomy" id="1263870"/>
    <lineage>
        <taxon>Bacteria</taxon>
        <taxon>Pseudomonadati</taxon>
        <taxon>Planctomycetota</taxon>
        <taxon>Planctomycetia</taxon>
        <taxon>Pirellulales</taxon>
        <taxon>Pirellulaceae</taxon>
        <taxon>Rhodopirellula</taxon>
    </lineage>
</organism>
<accession>M5U3L8</accession>
<dbReference type="AlphaFoldDB" id="M5U3L8"/>
<feature type="transmembrane region" description="Helical" evidence="1">
    <location>
        <begin position="79"/>
        <end position="96"/>
    </location>
</feature>
<dbReference type="EMBL" id="ANOH01000177">
    <property type="protein sequence ID" value="EMI56050.1"/>
    <property type="molecule type" value="Genomic_DNA"/>
</dbReference>